<evidence type="ECO:0000313" key="8">
    <source>
        <dbReference type="EMBL" id="RWR89515.1"/>
    </source>
</evidence>
<proteinExistence type="predicted"/>
<dbReference type="PROSITE" id="PS51754">
    <property type="entry name" value="OVATE"/>
    <property type="match status" value="1"/>
</dbReference>
<dbReference type="PANTHER" id="PTHR33057:SF110">
    <property type="entry name" value="TRANSCRIPTION REPRESSOR"/>
    <property type="match status" value="1"/>
</dbReference>
<evidence type="ECO:0000256" key="1">
    <source>
        <dbReference type="ARBA" id="ARBA00004123"/>
    </source>
</evidence>
<gene>
    <name evidence="8" type="ORF">CKAN_01857500</name>
</gene>
<accession>A0A443PFG2</accession>
<keyword evidence="3 6" id="KW-0805">Transcription regulation</keyword>
<comment type="function">
    <text evidence="6">Transcriptional repressor that regulates multiple aspects of plant growth and development.</text>
</comment>
<dbReference type="Pfam" id="PF04844">
    <property type="entry name" value="Ovate"/>
    <property type="match status" value="1"/>
</dbReference>
<dbReference type="GO" id="GO:0045892">
    <property type="term" value="P:negative regulation of DNA-templated transcription"/>
    <property type="evidence" value="ECO:0007669"/>
    <property type="project" value="UniProtKB-UniRule"/>
</dbReference>
<dbReference type="GO" id="GO:0005634">
    <property type="term" value="C:nucleus"/>
    <property type="evidence" value="ECO:0007669"/>
    <property type="project" value="UniProtKB-SubCell"/>
</dbReference>
<keyword evidence="4 6" id="KW-0804">Transcription</keyword>
<keyword evidence="5 6" id="KW-0539">Nucleus</keyword>
<organism evidence="8 9">
    <name type="scientific">Cinnamomum micranthum f. kanehirae</name>
    <dbReference type="NCBI Taxonomy" id="337451"/>
    <lineage>
        <taxon>Eukaryota</taxon>
        <taxon>Viridiplantae</taxon>
        <taxon>Streptophyta</taxon>
        <taxon>Embryophyta</taxon>
        <taxon>Tracheophyta</taxon>
        <taxon>Spermatophyta</taxon>
        <taxon>Magnoliopsida</taxon>
        <taxon>Magnoliidae</taxon>
        <taxon>Laurales</taxon>
        <taxon>Lauraceae</taxon>
        <taxon>Cinnamomum</taxon>
    </lineage>
</organism>
<evidence type="ECO:0000259" key="7">
    <source>
        <dbReference type="PROSITE" id="PS51754"/>
    </source>
</evidence>
<dbReference type="AlphaFoldDB" id="A0A443PFG2"/>
<keyword evidence="2 6" id="KW-0678">Repressor</keyword>
<comment type="subcellular location">
    <subcellularLocation>
        <location evidence="1 6">Nucleus</location>
    </subcellularLocation>
</comment>
<dbReference type="Proteomes" id="UP000283530">
    <property type="component" value="Unassembled WGS sequence"/>
</dbReference>
<evidence type="ECO:0000256" key="2">
    <source>
        <dbReference type="ARBA" id="ARBA00022491"/>
    </source>
</evidence>
<protein>
    <recommendedName>
        <fullName evidence="6">Transcription repressor</fullName>
    </recommendedName>
    <alternativeName>
        <fullName evidence="6">Ovate family protein</fullName>
    </alternativeName>
</protein>
<evidence type="ECO:0000256" key="5">
    <source>
        <dbReference type="ARBA" id="ARBA00023242"/>
    </source>
</evidence>
<dbReference type="PANTHER" id="PTHR33057">
    <property type="entry name" value="TRANSCRIPTION REPRESSOR OFP7-RELATED"/>
    <property type="match status" value="1"/>
</dbReference>
<dbReference type="NCBIfam" id="TIGR01568">
    <property type="entry name" value="A_thal_3678"/>
    <property type="match status" value="1"/>
</dbReference>
<keyword evidence="9" id="KW-1185">Reference proteome</keyword>
<dbReference type="InterPro" id="IPR038933">
    <property type="entry name" value="Ovate"/>
</dbReference>
<name>A0A443PFG2_9MAGN</name>
<comment type="caution">
    <text evidence="8">The sequence shown here is derived from an EMBL/GenBank/DDBJ whole genome shotgun (WGS) entry which is preliminary data.</text>
</comment>
<evidence type="ECO:0000313" key="9">
    <source>
        <dbReference type="Proteomes" id="UP000283530"/>
    </source>
</evidence>
<feature type="domain" description="OVATE" evidence="7">
    <location>
        <begin position="41"/>
        <end position="100"/>
    </location>
</feature>
<dbReference type="InterPro" id="IPR006458">
    <property type="entry name" value="Ovate_C"/>
</dbReference>
<evidence type="ECO:0000256" key="4">
    <source>
        <dbReference type="ARBA" id="ARBA00023163"/>
    </source>
</evidence>
<dbReference type="EMBL" id="QPKB01000007">
    <property type="protein sequence ID" value="RWR89515.1"/>
    <property type="molecule type" value="Genomic_DNA"/>
</dbReference>
<sequence length="103" mass="11769">MDALEINRKKKNVRRHSTMGVSFSANLPNGVRGICAESLCVVKYSVDPFVDFRESIMEMVRHMGVRDWKEIEELVYCYVVLNPPDVHGFIEDAFMSLCSCHLG</sequence>
<reference evidence="8 9" key="1">
    <citation type="journal article" date="2019" name="Nat. Plants">
        <title>Stout camphor tree genome fills gaps in understanding of flowering plant genome evolution.</title>
        <authorList>
            <person name="Chaw S.M."/>
            <person name="Liu Y.C."/>
            <person name="Wu Y.W."/>
            <person name="Wang H.Y."/>
            <person name="Lin C.I."/>
            <person name="Wu C.S."/>
            <person name="Ke H.M."/>
            <person name="Chang L.Y."/>
            <person name="Hsu C.Y."/>
            <person name="Yang H.T."/>
            <person name="Sudianto E."/>
            <person name="Hsu M.H."/>
            <person name="Wu K.P."/>
            <person name="Wang L.N."/>
            <person name="Leebens-Mack J.H."/>
            <person name="Tsai I.J."/>
        </authorList>
    </citation>
    <scope>NUCLEOTIDE SEQUENCE [LARGE SCALE GENOMIC DNA]</scope>
    <source>
        <strain evidence="9">cv. Chaw 1501</strain>
        <tissue evidence="8">Young leaves</tissue>
    </source>
</reference>
<evidence type="ECO:0000256" key="3">
    <source>
        <dbReference type="ARBA" id="ARBA00023015"/>
    </source>
</evidence>
<dbReference type="OrthoDB" id="1846969at2759"/>
<evidence type="ECO:0000256" key="6">
    <source>
        <dbReference type="RuleBase" id="RU367028"/>
    </source>
</evidence>